<reference evidence="1 2" key="1">
    <citation type="journal article" date="2021" name="BMC Biol.">
        <title>Horizontally acquired antibacterial genes associated with adaptive radiation of ladybird beetles.</title>
        <authorList>
            <person name="Li H.S."/>
            <person name="Tang X.F."/>
            <person name="Huang Y.H."/>
            <person name="Xu Z.Y."/>
            <person name="Chen M.L."/>
            <person name="Du X.Y."/>
            <person name="Qiu B.Y."/>
            <person name="Chen P.T."/>
            <person name="Zhang W."/>
            <person name="Slipinski A."/>
            <person name="Escalona H.E."/>
            <person name="Waterhouse R.M."/>
            <person name="Zwick A."/>
            <person name="Pang H."/>
        </authorList>
    </citation>
    <scope>NUCLEOTIDE SEQUENCE [LARGE SCALE GENOMIC DNA]</scope>
    <source>
        <strain evidence="1">SYSU2018</strain>
    </source>
</reference>
<organism evidence="1 2">
    <name type="scientific">Cryptolaemus montrouzieri</name>
    <dbReference type="NCBI Taxonomy" id="559131"/>
    <lineage>
        <taxon>Eukaryota</taxon>
        <taxon>Metazoa</taxon>
        <taxon>Ecdysozoa</taxon>
        <taxon>Arthropoda</taxon>
        <taxon>Hexapoda</taxon>
        <taxon>Insecta</taxon>
        <taxon>Pterygota</taxon>
        <taxon>Neoptera</taxon>
        <taxon>Endopterygota</taxon>
        <taxon>Coleoptera</taxon>
        <taxon>Polyphaga</taxon>
        <taxon>Cucujiformia</taxon>
        <taxon>Coccinelloidea</taxon>
        <taxon>Coccinellidae</taxon>
        <taxon>Scymninae</taxon>
        <taxon>Scymnini</taxon>
        <taxon>Cryptolaemus</taxon>
    </lineage>
</organism>
<dbReference type="EMBL" id="JABFTP020000021">
    <property type="protein sequence ID" value="KAL3269777.1"/>
    <property type="molecule type" value="Genomic_DNA"/>
</dbReference>
<gene>
    <name evidence="1" type="ORF">HHI36_008837</name>
</gene>
<keyword evidence="2" id="KW-1185">Reference proteome</keyword>
<accession>A0ABD2MTX7</accession>
<dbReference type="Proteomes" id="UP001516400">
    <property type="component" value="Unassembled WGS sequence"/>
</dbReference>
<name>A0ABD2MTX7_9CUCU</name>
<dbReference type="AlphaFoldDB" id="A0ABD2MTX7"/>
<comment type="caution">
    <text evidence="1">The sequence shown here is derived from an EMBL/GenBank/DDBJ whole genome shotgun (WGS) entry which is preliminary data.</text>
</comment>
<proteinExistence type="predicted"/>
<evidence type="ECO:0000313" key="2">
    <source>
        <dbReference type="Proteomes" id="UP001516400"/>
    </source>
</evidence>
<protein>
    <submittedName>
        <fullName evidence="1">Uncharacterized protein</fullName>
    </submittedName>
</protein>
<feature type="non-terminal residue" evidence="1">
    <location>
        <position position="127"/>
    </location>
</feature>
<sequence>MKTRLHESINLTFAYVKGHPALITLTLLDPRFKSTYLNSVEVDIATFEIENHLRICRDDVSDTVSENCHSGEPQPSCSSRIASSEKVEGLWDAHHKSTCNSIDTSGVENSEFLTQIKLSIQAYLSET</sequence>
<evidence type="ECO:0000313" key="1">
    <source>
        <dbReference type="EMBL" id="KAL3269777.1"/>
    </source>
</evidence>